<evidence type="ECO:0000256" key="4">
    <source>
        <dbReference type="ARBA" id="ARBA00022630"/>
    </source>
</evidence>
<dbReference type="GO" id="GO:0008203">
    <property type="term" value="P:cholesterol metabolic process"/>
    <property type="evidence" value="ECO:0007669"/>
    <property type="project" value="UniProtKB-KW"/>
</dbReference>
<evidence type="ECO:0000256" key="12">
    <source>
        <dbReference type="ARBA" id="ARBA00049645"/>
    </source>
</evidence>
<keyword evidence="10" id="KW-0413">Isomerase</keyword>
<proteinExistence type="inferred from homology"/>
<comment type="similarity">
    <text evidence="2">Belongs to the GMC oxidoreductase family.</text>
</comment>
<dbReference type="RefSeq" id="WP_095069625.1">
    <property type="nucleotide sequence ID" value="NZ_LT899436.1"/>
</dbReference>
<dbReference type="EC" id="1.1.3.6" evidence="13"/>
<dbReference type="OrthoDB" id="9787779at2"/>
<comment type="cofactor">
    <cofactor evidence="1">
        <name>FAD</name>
        <dbReference type="ChEBI" id="CHEBI:57692"/>
    </cofactor>
</comment>
<keyword evidence="3" id="KW-0153">Cholesterol metabolism</keyword>
<protein>
    <recommendedName>
        <fullName evidence="14">Cholesterol oxidase</fullName>
        <ecNumber evidence="13">1.1.3.6</ecNumber>
        <ecNumber evidence="11">5.3.3.1</ecNumber>
    </recommendedName>
    <alternativeName>
        <fullName evidence="15">Cholesterol isomerase</fullName>
    </alternativeName>
</protein>
<evidence type="ECO:0000256" key="2">
    <source>
        <dbReference type="ARBA" id="ARBA00010790"/>
    </source>
</evidence>
<feature type="domain" description="Glucose-methanol-choline oxidoreductase C-terminal" evidence="17">
    <location>
        <begin position="457"/>
        <end position="512"/>
    </location>
</feature>
<evidence type="ECO:0000256" key="6">
    <source>
        <dbReference type="ARBA" id="ARBA00023002"/>
    </source>
</evidence>
<dbReference type="InterPro" id="IPR036188">
    <property type="entry name" value="FAD/NAD-bd_sf"/>
</dbReference>
<dbReference type="GO" id="GO:0016995">
    <property type="term" value="F:cholesterol oxidase activity"/>
    <property type="evidence" value="ECO:0007669"/>
    <property type="project" value="UniProtKB-EC"/>
</dbReference>
<dbReference type="GO" id="GO:0004769">
    <property type="term" value="F:steroid Delta-isomerase activity"/>
    <property type="evidence" value="ECO:0007669"/>
    <property type="project" value="UniProtKB-EC"/>
</dbReference>
<dbReference type="KEGG" id="tje:TJEJU_0790"/>
<keyword evidence="5" id="KW-0274">FAD</keyword>
<comment type="pathway">
    <text evidence="12">Steroid metabolism; cholesterol degradation.</text>
</comment>
<sequence>MTKDKYDYVIIGSGFGGSVSALRLAQKGYSVLVIEKGKWFKPKDFPKTNWNLKKWLWEPRLRLFGFFKMTYLNHVSILSGVGVGGGSLTYANTLPIPKKEFFTSGSWNGLKDWETELAPHYKEAYRMLGAEENPYFGAADHLIKDLSKDLDREKHFSTTKVAVHFGKPGEKVKDPYFNGEGPDRAACNYCGACMTGCRFNAKNTLDKNYLYFAQKLGVEIIAEHEVLDVLPKNNVNGKSGYEIHFKKSTSIFSKTKKVEANGVVFSGGVLGTVPLLLKLKQKKSLPNLSEMVGGNIRTNNESLLLLTSTEKKSKDYSKGIAIGSILHIDKNSHLEPVRYGKGSGFFRTLTIPSVQHKYAIVRILGVFGVLFKSPVQLFQTIFTKAYSKRTTVLLFMQTLDSTLRLKLGKVTQLKTEKESNEAPSGFIPEASKLAKILGQKVKAIPFSNFADVLLGTPTTAHILGGAVMGETKEEGVIDKNNKVFGYENMFVCDGSMISANPGVNPSLSITAISELAMSKIPNKIETQPTK</sequence>
<evidence type="ECO:0000256" key="10">
    <source>
        <dbReference type="ARBA" id="ARBA00023235"/>
    </source>
</evidence>
<feature type="domain" description="Glucose-methanol-choline oxidoreductase N-terminal" evidence="16">
    <location>
        <begin position="185"/>
        <end position="278"/>
    </location>
</feature>
<evidence type="ECO:0000256" key="11">
    <source>
        <dbReference type="ARBA" id="ARBA00038856"/>
    </source>
</evidence>
<keyword evidence="19" id="KW-1185">Reference proteome</keyword>
<evidence type="ECO:0000259" key="16">
    <source>
        <dbReference type="Pfam" id="PF00732"/>
    </source>
</evidence>
<evidence type="ECO:0000256" key="14">
    <source>
        <dbReference type="ARBA" id="ARBA00049744"/>
    </source>
</evidence>
<dbReference type="Proteomes" id="UP000215214">
    <property type="component" value="Chromosome TJEJU"/>
</dbReference>
<evidence type="ECO:0000256" key="9">
    <source>
        <dbReference type="ARBA" id="ARBA00023221"/>
    </source>
</evidence>
<dbReference type="Pfam" id="PF05199">
    <property type="entry name" value="GMC_oxred_C"/>
    <property type="match status" value="1"/>
</dbReference>
<keyword evidence="7" id="KW-0443">Lipid metabolism</keyword>
<evidence type="ECO:0000256" key="5">
    <source>
        <dbReference type="ARBA" id="ARBA00022827"/>
    </source>
</evidence>
<keyword evidence="4" id="KW-0285">Flavoprotein</keyword>
<evidence type="ECO:0000256" key="15">
    <source>
        <dbReference type="ARBA" id="ARBA00049778"/>
    </source>
</evidence>
<dbReference type="PANTHER" id="PTHR47470:SF1">
    <property type="entry name" value="FAD-DEPENDENT OXIDOREDUCTASE 2 FAD BINDING DOMAIN-CONTAINING PROTEIN"/>
    <property type="match status" value="1"/>
</dbReference>
<evidence type="ECO:0000313" key="18">
    <source>
        <dbReference type="EMBL" id="SNR14561.1"/>
    </source>
</evidence>
<dbReference type="EC" id="5.3.3.1" evidence="11"/>
<accession>A0A238U5R5</accession>
<dbReference type="AlphaFoldDB" id="A0A238U5R5"/>
<dbReference type="GO" id="GO:0050660">
    <property type="term" value="F:flavin adenine dinucleotide binding"/>
    <property type="evidence" value="ECO:0007669"/>
    <property type="project" value="InterPro"/>
</dbReference>
<reference evidence="18 19" key="1">
    <citation type="submission" date="2017-07" db="EMBL/GenBank/DDBJ databases">
        <authorList>
            <person name="Sun Z.S."/>
            <person name="Albrecht U."/>
            <person name="Echele G."/>
            <person name="Lee C.C."/>
        </authorList>
    </citation>
    <scope>NUCLEOTIDE SEQUENCE [LARGE SCALE GENOMIC DNA]</scope>
    <source>
        <strain evidence="19">type strain: KCTC 22618</strain>
    </source>
</reference>
<dbReference type="InterPro" id="IPR052542">
    <property type="entry name" value="Cholesterol_Oxidase"/>
</dbReference>
<dbReference type="InterPro" id="IPR007867">
    <property type="entry name" value="GMC_OxRtase_C"/>
</dbReference>
<gene>
    <name evidence="18" type="primary">choD</name>
    <name evidence="18" type="ORF">TJEJU_0790</name>
</gene>
<dbReference type="SUPFAM" id="SSF51905">
    <property type="entry name" value="FAD/NAD(P)-binding domain"/>
    <property type="match status" value="1"/>
</dbReference>
<dbReference type="EMBL" id="LT899436">
    <property type="protein sequence ID" value="SNR14561.1"/>
    <property type="molecule type" value="Genomic_DNA"/>
</dbReference>
<evidence type="ECO:0000256" key="8">
    <source>
        <dbReference type="ARBA" id="ARBA00023166"/>
    </source>
</evidence>
<dbReference type="Gene3D" id="3.50.50.60">
    <property type="entry name" value="FAD/NAD(P)-binding domain"/>
    <property type="match status" value="3"/>
</dbReference>
<dbReference type="Pfam" id="PF00732">
    <property type="entry name" value="GMC_oxred_N"/>
    <property type="match status" value="1"/>
</dbReference>
<dbReference type="Pfam" id="PF13450">
    <property type="entry name" value="NAD_binding_8"/>
    <property type="match status" value="1"/>
</dbReference>
<evidence type="ECO:0000256" key="3">
    <source>
        <dbReference type="ARBA" id="ARBA00022548"/>
    </source>
</evidence>
<evidence type="ECO:0000256" key="13">
    <source>
        <dbReference type="ARBA" id="ARBA00049723"/>
    </source>
</evidence>
<keyword evidence="9" id="KW-0753">Steroid metabolism</keyword>
<evidence type="ECO:0000259" key="17">
    <source>
        <dbReference type="Pfam" id="PF05199"/>
    </source>
</evidence>
<evidence type="ECO:0000256" key="1">
    <source>
        <dbReference type="ARBA" id="ARBA00001974"/>
    </source>
</evidence>
<keyword evidence="6" id="KW-0560">Oxidoreductase</keyword>
<evidence type="ECO:0000256" key="7">
    <source>
        <dbReference type="ARBA" id="ARBA00023098"/>
    </source>
</evidence>
<dbReference type="PANTHER" id="PTHR47470">
    <property type="entry name" value="CHOLESTEROL OXIDASE"/>
    <property type="match status" value="1"/>
</dbReference>
<organism evidence="18 19">
    <name type="scientific">Tenacibaculum jejuense</name>
    <dbReference type="NCBI Taxonomy" id="584609"/>
    <lineage>
        <taxon>Bacteria</taxon>
        <taxon>Pseudomonadati</taxon>
        <taxon>Bacteroidota</taxon>
        <taxon>Flavobacteriia</taxon>
        <taxon>Flavobacteriales</taxon>
        <taxon>Flavobacteriaceae</taxon>
        <taxon>Tenacibaculum</taxon>
    </lineage>
</organism>
<name>A0A238U5R5_9FLAO</name>
<dbReference type="PRINTS" id="PR00411">
    <property type="entry name" value="PNDRDTASEI"/>
</dbReference>
<dbReference type="InterPro" id="IPR000172">
    <property type="entry name" value="GMC_OxRdtase_N"/>
</dbReference>
<keyword evidence="8" id="KW-1207">Sterol metabolism</keyword>
<evidence type="ECO:0000313" key="19">
    <source>
        <dbReference type="Proteomes" id="UP000215214"/>
    </source>
</evidence>